<reference evidence="2 3" key="1">
    <citation type="journal article" date="2024" name="BMC Genomics">
        <title>Genome assembly of redclaw crayfish (Cherax quadricarinatus) provides insights into its immune adaptation and hypoxia tolerance.</title>
        <authorList>
            <person name="Liu Z."/>
            <person name="Zheng J."/>
            <person name="Li H."/>
            <person name="Fang K."/>
            <person name="Wang S."/>
            <person name="He J."/>
            <person name="Zhou D."/>
            <person name="Weng S."/>
            <person name="Chi M."/>
            <person name="Gu Z."/>
            <person name="He J."/>
            <person name="Li F."/>
            <person name="Wang M."/>
        </authorList>
    </citation>
    <scope>NUCLEOTIDE SEQUENCE [LARGE SCALE GENOMIC DNA]</scope>
    <source>
        <strain evidence="2">ZL_2023a</strain>
    </source>
</reference>
<keyword evidence="3" id="KW-1185">Reference proteome</keyword>
<feature type="compositionally biased region" description="Basic and acidic residues" evidence="1">
    <location>
        <begin position="71"/>
        <end position="82"/>
    </location>
</feature>
<dbReference type="EMBL" id="JARKIK010000048">
    <property type="protein sequence ID" value="KAK8735147.1"/>
    <property type="molecule type" value="Genomic_DNA"/>
</dbReference>
<gene>
    <name evidence="2" type="ORF">OTU49_005518</name>
</gene>
<organism evidence="2 3">
    <name type="scientific">Cherax quadricarinatus</name>
    <name type="common">Australian red claw crayfish</name>
    <dbReference type="NCBI Taxonomy" id="27406"/>
    <lineage>
        <taxon>Eukaryota</taxon>
        <taxon>Metazoa</taxon>
        <taxon>Ecdysozoa</taxon>
        <taxon>Arthropoda</taxon>
        <taxon>Crustacea</taxon>
        <taxon>Multicrustacea</taxon>
        <taxon>Malacostraca</taxon>
        <taxon>Eumalacostraca</taxon>
        <taxon>Eucarida</taxon>
        <taxon>Decapoda</taxon>
        <taxon>Pleocyemata</taxon>
        <taxon>Astacidea</taxon>
        <taxon>Parastacoidea</taxon>
        <taxon>Parastacidae</taxon>
        <taxon>Cherax</taxon>
    </lineage>
</organism>
<sequence length="149" mass="16939">SDDYARVKRCGLNYGGESEDYEDSVNSDTDSDHAASSRTESSAHLDDTHHTPLSDRNHHHSKSVVRSVGRQHSDLSLAREEELTPPLPLQVEREWELHWPRRAQQRNDEQQQQGSGGGRRGRDDDGRHGSLPRPRALHARTQLRHLGDE</sequence>
<evidence type="ECO:0000256" key="1">
    <source>
        <dbReference type="SAM" id="MobiDB-lite"/>
    </source>
</evidence>
<proteinExistence type="predicted"/>
<name>A0AAW0X6E8_CHEQU</name>
<protein>
    <submittedName>
        <fullName evidence="2">Uncharacterized protein</fullName>
    </submittedName>
</protein>
<dbReference type="AlphaFoldDB" id="A0AAW0X6E8"/>
<feature type="non-terminal residue" evidence="2">
    <location>
        <position position="1"/>
    </location>
</feature>
<evidence type="ECO:0000313" key="3">
    <source>
        <dbReference type="Proteomes" id="UP001445076"/>
    </source>
</evidence>
<evidence type="ECO:0000313" key="2">
    <source>
        <dbReference type="EMBL" id="KAK8735147.1"/>
    </source>
</evidence>
<dbReference type="Proteomes" id="UP001445076">
    <property type="component" value="Unassembled WGS sequence"/>
</dbReference>
<feature type="region of interest" description="Disordered" evidence="1">
    <location>
        <begin position="1"/>
        <end position="149"/>
    </location>
</feature>
<accession>A0AAW0X6E8</accession>
<feature type="compositionally biased region" description="Basic and acidic residues" evidence="1">
    <location>
        <begin position="91"/>
        <end position="109"/>
    </location>
</feature>
<feature type="compositionally biased region" description="Basic and acidic residues" evidence="1">
    <location>
        <begin position="30"/>
        <end position="56"/>
    </location>
</feature>
<comment type="caution">
    <text evidence="2">The sequence shown here is derived from an EMBL/GenBank/DDBJ whole genome shotgun (WGS) entry which is preliminary data.</text>
</comment>